<evidence type="ECO:0000259" key="2">
    <source>
        <dbReference type="Pfam" id="PF14028"/>
    </source>
</evidence>
<dbReference type="NCBIfam" id="TIGR03891">
    <property type="entry name" value="thiopep_ocin"/>
    <property type="match status" value="1"/>
</dbReference>
<name>A0A841CJ31_9PSEU</name>
<feature type="domain" description="Thiopeptide-type bacteriocin biosynthesis" evidence="2">
    <location>
        <begin position="822"/>
        <end position="1083"/>
    </location>
</feature>
<evidence type="ECO:0000313" key="4">
    <source>
        <dbReference type="Proteomes" id="UP000547510"/>
    </source>
</evidence>
<proteinExistence type="predicted"/>
<dbReference type="Proteomes" id="UP000547510">
    <property type="component" value="Unassembled WGS sequence"/>
</dbReference>
<protein>
    <submittedName>
        <fullName evidence="3">Thiopeptide-type bacteriocin biosynthesis protein</fullName>
    </submittedName>
</protein>
<reference evidence="3 4" key="1">
    <citation type="submission" date="2020-08" db="EMBL/GenBank/DDBJ databases">
        <title>Genomic Encyclopedia of Type Strains, Phase III (KMG-III): the genomes of soil and plant-associated and newly described type strains.</title>
        <authorList>
            <person name="Whitman W."/>
        </authorList>
    </citation>
    <scope>NUCLEOTIDE SEQUENCE [LARGE SCALE GENOMIC DNA]</scope>
    <source>
        <strain evidence="3 4">CECT 8640</strain>
    </source>
</reference>
<dbReference type="InterPro" id="IPR023809">
    <property type="entry name" value="Thiopep_bacteriocin_synth_dom"/>
</dbReference>
<dbReference type="InterPro" id="IPR006827">
    <property type="entry name" value="Lant_deHydtase_N"/>
</dbReference>
<dbReference type="RefSeq" id="WP_184694466.1">
    <property type="nucleotide sequence ID" value="NZ_JACHJN010000008.1"/>
</dbReference>
<dbReference type="Pfam" id="PF04738">
    <property type="entry name" value="Lant_dehydr_N"/>
    <property type="match status" value="1"/>
</dbReference>
<dbReference type="EMBL" id="JACHJN010000008">
    <property type="protein sequence ID" value="MBB5958482.1"/>
    <property type="molecule type" value="Genomic_DNA"/>
</dbReference>
<dbReference type="AlphaFoldDB" id="A0A841CJ31"/>
<comment type="caution">
    <text evidence="3">The sequence shown here is derived from an EMBL/GenBank/DDBJ whole genome shotgun (WGS) entry which is preliminary data.</text>
</comment>
<dbReference type="Pfam" id="PF14028">
    <property type="entry name" value="Lant_dehydr_C"/>
    <property type="match status" value="1"/>
</dbReference>
<accession>A0A841CJ31</accession>
<keyword evidence="4" id="KW-1185">Reference proteome</keyword>
<feature type="domain" description="Lantibiotic dehydratase N-terminal" evidence="1">
    <location>
        <begin position="72"/>
        <end position="729"/>
    </location>
</feature>
<organism evidence="3 4">
    <name type="scientific">Saccharothrix tamanrassetensis</name>
    <dbReference type="NCBI Taxonomy" id="1051531"/>
    <lineage>
        <taxon>Bacteria</taxon>
        <taxon>Bacillati</taxon>
        <taxon>Actinomycetota</taxon>
        <taxon>Actinomycetes</taxon>
        <taxon>Pseudonocardiales</taxon>
        <taxon>Pseudonocardiaceae</taxon>
        <taxon>Saccharothrix</taxon>
    </lineage>
</organism>
<gene>
    <name evidence="3" type="ORF">FHS29_005090</name>
</gene>
<evidence type="ECO:0000313" key="3">
    <source>
        <dbReference type="EMBL" id="MBB5958482.1"/>
    </source>
</evidence>
<sequence>MSEPSRDESLADERAGYRAAGFYLLRVPTLPSGEYLDMMSTAGADQPAREHDDADLDRLRDEGRKRLREIAARPRVAQALRVASPSLVTGLAKLESGNARKPGRVYASLLRYLTRMATRPTPYGLFAAVGMGEFAATTAATLATDPVAETRTRADLAWLLALIKAIEEDGARRDELRVAVNPLLYQVGNRAVLPFADVHGQSDNRSIAFRVTEPVRVALRAAQLPGTGYADVVAAVRDEMPGATEEQVRTMLGQLWDVHVVTSDLRPSLTVSLPELDLVEKLDGLPGCAAVQDELRRLRTLTTTVDEGRGCDGGVGLDELSRQQRALTPGYDGDTYQLDTGLAMVDRRLSEDVARTAEDAVRTLTRLGASPGRPQHIVEYHNAFLERYGIGAEVPVLELLSPEAGLDAPATYLSPARSYPLPVIPEEDHSHRDMVLSAFASRALYRGDDAVELTDERLATLTAHDSPGGHVAARPSLDLYMQLAAESRAALDRGDWRMVLCSGSTTDGGRTFGRFFDLFGPESLAKLVEFTRAEERLLPDVVFAELSYLTPFGRSGNVTVHPPLRRHEVCVNTAPSVPEEQRIPLGDIHVGATVDRFYLRSRRLGKELYITQSHMLGHIGAPNVCRLLLELSQDLFALLPSFDWGVVGAAPYLPRVTRGRVVLHPAQWRLGASSLPGLAKDADLPDDNEFFGMVRQWRREWNVPRYVYLVWMDNRLLLDLEHPLAVDELRYEVRRAMRSDRRSGVLLHEMLPGFSDAWLTDTEGKHYQCEVVVPLLAKRAADVRRPAIGAAPVVRGGDAPGLLPGGTATVTPDRRKHIGSEWVYLKLYAATVQQDDIVTGAAASLIAALRAEGSLDRWFYLRYGDPEPHLRIRLRVRQDHDSLAVLARTAEWARGLVEAGQAADFAFTSYQREIERYGGREMIDTAESVFERSSEVSIGLLDVLRRHKASLEPEVVCVLAMHELCRAWGRDPVHEIRPGAELDVSGKTRAHFRTVQSTLCDLLEPWDEHPDPVARSCQDELRRVFAGQRETVAAAGERARSLAAQGLLAGSEDTILGSLVHMQVNRLLGIAREREVLCHELWSLARRSIRRRPGWGEHDDGEQR</sequence>
<evidence type="ECO:0000259" key="1">
    <source>
        <dbReference type="Pfam" id="PF04738"/>
    </source>
</evidence>